<dbReference type="InterPro" id="IPR036640">
    <property type="entry name" value="ABC1_TM_sf"/>
</dbReference>
<dbReference type="InterPro" id="IPR039421">
    <property type="entry name" value="Type_1_exporter"/>
</dbReference>
<accession>A0A5C4W1W6</accession>
<dbReference type="RefSeq" id="WP_139634029.1">
    <property type="nucleotide sequence ID" value="NZ_VDLX02000012.1"/>
</dbReference>
<dbReference type="InterPro" id="IPR027417">
    <property type="entry name" value="P-loop_NTPase"/>
</dbReference>
<dbReference type="CDD" id="cd07346">
    <property type="entry name" value="ABC_6TM_exporters"/>
    <property type="match status" value="1"/>
</dbReference>
<dbReference type="PANTHER" id="PTHR43394">
    <property type="entry name" value="ATP-DEPENDENT PERMEASE MDL1, MITOCHONDRIAL"/>
    <property type="match status" value="1"/>
</dbReference>
<organism evidence="10 11">
    <name type="scientific">Nonomuraea phyllanthi</name>
    <dbReference type="NCBI Taxonomy" id="2219224"/>
    <lineage>
        <taxon>Bacteria</taxon>
        <taxon>Bacillati</taxon>
        <taxon>Actinomycetota</taxon>
        <taxon>Actinomycetes</taxon>
        <taxon>Streptosporangiales</taxon>
        <taxon>Streptosporangiaceae</taxon>
        <taxon>Nonomuraea</taxon>
    </lineage>
</organism>
<dbReference type="CDD" id="cd03254">
    <property type="entry name" value="ABCC_Glucan_exporter_like"/>
    <property type="match status" value="1"/>
</dbReference>
<reference evidence="10 11" key="1">
    <citation type="submission" date="2019-10" db="EMBL/GenBank/DDBJ databases">
        <title>Nonomuraea sp. nov., isolated from Phyllanthus amarus.</title>
        <authorList>
            <person name="Klykleung N."/>
            <person name="Tanasupawat S."/>
        </authorList>
    </citation>
    <scope>NUCLEOTIDE SEQUENCE [LARGE SCALE GENOMIC DNA]</scope>
    <source>
        <strain evidence="10 11">PA1-10</strain>
    </source>
</reference>
<evidence type="ECO:0000256" key="3">
    <source>
        <dbReference type="ARBA" id="ARBA00022475"/>
    </source>
</evidence>
<evidence type="ECO:0000256" key="7">
    <source>
        <dbReference type="ARBA" id="ARBA00022989"/>
    </source>
</evidence>
<dbReference type="GO" id="GO:0005524">
    <property type="term" value="F:ATP binding"/>
    <property type="evidence" value="ECO:0007669"/>
    <property type="project" value="UniProtKB-KW"/>
</dbReference>
<dbReference type="FunFam" id="3.40.50.300:FF:000299">
    <property type="entry name" value="ABC transporter ATP-binding protein/permease"/>
    <property type="match status" value="1"/>
</dbReference>
<comment type="caution">
    <text evidence="10">The sequence shown here is derived from an EMBL/GenBank/DDBJ whole genome shotgun (WGS) entry which is preliminary data.</text>
</comment>
<dbReference type="PROSITE" id="PS50929">
    <property type="entry name" value="ABC_TM1F"/>
    <property type="match status" value="1"/>
</dbReference>
<evidence type="ECO:0000256" key="4">
    <source>
        <dbReference type="ARBA" id="ARBA00022692"/>
    </source>
</evidence>
<dbReference type="Gene3D" id="3.40.50.300">
    <property type="entry name" value="P-loop containing nucleotide triphosphate hydrolases"/>
    <property type="match status" value="1"/>
</dbReference>
<proteinExistence type="inferred from homology"/>
<evidence type="ECO:0000256" key="2">
    <source>
        <dbReference type="ARBA" id="ARBA00022448"/>
    </source>
</evidence>
<evidence type="ECO:0000256" key="6">
    <source>
        <dbReference type="ARBA" id="ARBA00022840"/>
    </source>
</evidence>
<dbReference type="GO" id="GO:0005886">
    <property type="term" value="C:plasma membrane"/>
    <property type="evidence" value="ECO:0007669"/>
    <property type="project" value="UniProtKB-SubCell"/>
</dbReference>
<dbReference type="Proteomes" id="UP000312512">
    <property type="component" value="Unassembled WGS sequence"/>
</dbReference>
<dbReference type="SUPFAM" id="SSF52540">
    <property type="entry name" value="P-loop containing nucleoside triphosphate hydrolases"/>
    <property type="match status" value="1"/>
</dbReference>
<keyword evidence="5" id="KW-0547">Nucleotide-binding</keyword>
<dbReference type="Gene3D" id="1.20.1560.10">
    <property type="entry name" value="ABC transporter type 1, transmembrane domain"/>
    <property type="match status" value="1"/>
</dbReference>
<dbReference type="GO" id="GO:0016887">
    <property type="term" value="F:ATP hydrolysis activity"/>
    <property type="evidence" value="ECO:0007669"/>
    <property type="project" value="InterPro"/>
</dbReference>
<evidence type="ECO:0000313" key="11">
    <source>
        <dbReference type="Proteomes" id="UP000312512"/>
    </source>
</evidence>
<comment type="similarity">
    <text evidence="9">Belongs to the ABC transporter superfamily. Lipid exporter (TC 3.A.1.106) family.</text>
</comment>
<evidence type="ECO:0000256" key="5">
    <source>
        <dbReference type="ARBA" id="ARBA00022741"/>
    </source>
</evidence>
<dbReference type="OrthoDB" id="9806127at2"/>
<evidence type="ECO:0000313" key="10">
    <source>
        <dbReference type="EMBL" id="KAB8191528.1"/>
    </source>
</evidence>
<dbReference type="EMBL" id="VDLX02000012">
    <property type="protein sequence ID" value="KAB8191528.1"/>
    <property type="molecule type" value="Genomic_DNA"/>
</dbReference>
<dbReference type="SMART" id="SM00382">
    <property type="entry name" value="AAA"/>
    <property type="match status" value="1"/>
</dbReference>
<evidence type="ECO:0000256" key="9">
    <source>
        <dbReference type="ARBA" id="ARBA00061644"/>
    </source>
</evidence>
<keyword evidence="3" id="KW-1003">Cell membrane</keyword>
<dbReference type="AlphaFoldDB" id="A0A5C4W1W6"/>
<gene>
    <name evidence="10" type="ORF">FH608_030200</name>
</gene>
<dbReference type="SUPFAM" id="SSF90123">
    <property type="entry name" value="ABC transporter transmembrane region"/>
    <property type="match status" value="1"/>
</dbReference>
<keyword evidence="4" id="KW-0812">Transmembrane</keyword>
<keyword evidence="8" id="KW-0472">Membrane</keyword>
<evidence type="ECO:0000256" key="8">
    <source>
        <dbReference type="ARBA" id="ARBA00023136"/>
    </source>
</evidence>
<dbReference type="PROSITE" id="PS50893">
    <property type="entry name" value="ABC_TRANSPORTER_2"/>
    <property type="match status" value="1"/>
</dbReference>
<dbReference type="InterPro" id="IPR003439">
    <property type="entry name" value="ABC_transporter-like_ATP-bd"/>
</dbReference>
<evidence type="ECO:0000256" key="1">
    <source>
        <dbReference type="ARBA" id="ARBA00004651"/>
    </source>
</evidence>
<protein>
    <submittedName>
        <fullName evidence="10">ATP-binding cassette domain-containing protein</fullName>
    </submittedName>
</protein>
<keyword evidence="7" id="KW-1133">Transmembrane helix</keyword>
<sequence>MGFIMDGLDAEDYDRTYSDRDLLRRIVSYFRPKLGSMLLVATMIVLLSASQAAIPTLGSLAVDAIADGTIGQVGWLLTAGILVTGAMSWVFNYIRQKYSSRVTGDVVLRLREDAFDAVLERDLSFYDETPSGKIVSRVTSDTDDFATVSSLTMDLISQVLMVAFVTVLLFVRSVELALLTLLVVPIVVGLALMFRRLARVSTRRAQRSLSRVNANLQETMGGIAVAKNFRQEQQVYDEFRPINQQSYQVTLRQGFVFSTIFPVLFLVAGLATVGLVQLGGVQVLDRGLSAGDWYLFLQGVSLFWFPLTSIAAFWSQFQQGLSASERVFALIDAPPRVVQSAAEPPGRLAGRIEFQDLTFGYDADHPVLRDFNLLIEAGETVALVGHTGAGKSTLSKLITRFYEFQDGRLLIDGRDIRTLELGAFRSQIGAVPQAPFLFSGTVADNIRYPRPEAGDDEVLAAAAAVGGGDWIDALPHGLETDVGEHGRALSMGQRQLVALARLLIQDPAIVVLDEATASVDPLTEAQIQEGLDLVLAGRTSIVIAHRLSTIEHVDRIIVLDHGRIVEEGDHAALLARGGRYCEVYNTYFRHQSPHYRAGTGFVTVGEAAPALD</sequence>
<dbReference type="GO" id="GO:0015421">
    <property type="term" value="F:ABC-type oligopeptide transporter activity"/>
    <property type="evidence" value="ECO:0007669"/>
    <property type="project" value="TreeGrafter"/>
</dbReference>
<keyword evidence="2" id="KW-0813">Transport</keyword>
<dbReference type="Pfam" id="PF00005">
    <property type="entry name" value="ABC_tran"/>
    <property type="match status" value="1"/>
</dbReference>
<dbReference type="InterPro" id="IPR003593">
    <property type="entry name" value="AAA+_ATPase"/>
</dbReference>
<keyword evidence="6 10" id="KW-0067">ATP-binding</keyword>
<dbReference type="Pfam" id="PF00664">
    <property type="entry name" value="ABC_membrane"/>
    <property type="match status" value="1"/>
</dbReference>
<name>A0A5C4W1W6_9ACTN</name>
<dbReference type="PANTHER" id="PTHR43394:SF1">
    <property type="entry name" value="ATP-BINDING CASSETTE SUB-FAMILY B MEMBER 10, MITOCHONDRIAL"/>
    <property type="match status" value="1"/>
</dbReference>
<dbReference type="InterPro" id="IPR011527">
    <property type="entry name" value="ABC1_TM_dom"/>
</dbReference>
<comment type="subcellular location">
    <subcellularLocation>
        <location evidence="1">Cell membrane</location>
        <topology evidence="1">Multi-pass membrane protein</topology>
    </subcellularLocation>
</comment>
<keyword evidence="11" id="KW-1185">Reference proteome</keyword>